<dbReference type="Proteomes" id="UP001151760">
    <property type="component" value="Unassembled WGS sequence"/>
</dbReference>
<name>A0ABQ5EJM9_9ASTR</name>
<proteinExistence type="predicted"/>
<reference evidence="2" key="2">
    <citation type="submission" date="2022-01" db="EMBL/GenBank/DDBJ databases">
        <authorList>
            <person name="Yamashiro T."/>
            <person name="Shiraishi A."/>
            <person name="Satake H."/>
            <person name="Nakayama K."/>
        </authorList>
    </citation>
    <scope>NUCLEOTIDE SEQUENCE</scope>
</reference>
<organism evidence="2 3">
    <name type="scientific">Tanacetum coccineum</name>
    <dbReference type="NCBI Taxonomy" id="301880"/>
    <lineage>
        <taxon>Eukaryota</taxon>
        <taxon>Viridiplantae</taxon>
        <taxon>Streptophyta</taxon>
        <taxon>Embryophyta</taxon>
        <taxon>Tracheophyta</taxon>
        <taxon>Spermatophyta</taxon>
        <taxon>Magnoliopsida</taxon>
        <taxon>eudicotyledons</taxon>
        <taxon>Gunneridae</taxon>
        <taxon>Pentapetalae</taxon>
        <taxon>asterids</taxon>
        <taxon>campanulids</taxon>
        <taxon>Asterales</taxon>
        <taxon>Asteraceae</taxon>
        <taxon>Asteroideae</taxon>
        <taxon>Anthemideae</taxon>
        <taxon>Anthemidinae</taxon>
        <taxon>Tanacetum</taxon>
    </lineage>
</organism>
<evidence type="ECO:0000313" key="3">
    <source>
        <dbReference type="Proteomes" id="UP001151760"/>
    </source>
</evidence>
<dbReference type="PANTHER" id="PTHR42648">
    <property type="entry name" value="TRANSPOSASE, PUTATIVE-RELATED"/>
    <property type="match status" value="1"/>
</dbReference>
<dbReference type="Pfam" id="PF25597">
    <property type="entry name" value="SH3_retrovirus"/>
    <property type="match status" value="1"/>
</dbReference>
<sequence length="308" mass="35225">MKEVFNEIETEVAKCSVERKKFKIKEKELLLENDHLLELIISQDLAHTVMNSVAEIIDYQSMEKSFLDEYTKDNSVSKLKEHIATLKGKNMSEGNKSENISKVITLRMYKLDLEPLSSKLLKNKEARVDYLKHTQENADTLRELVEQARELRPLDSDLDSTCRSNHPLVPGLGLLQAHDRAVLSAHQLLAVATACYTQSRSLIQKRHSKTPYELIHDRKLVLTYFDIFGTLCYPTNDSEDLGKLKPKADIRIFVGYATAKKAYRISNRWIRLIMETIHVKFDELTAMAFEKFGSGPEPHLMTPGTISS</sequence>
<feature type="domain" description="Retroviral polymerase SH3-like" evidence="1">
    <location>
        <begin position="231"/>
        <end position="285"/>
    </location>
</feature>
<evidence type="ECO:0000313" key="2">
    <source>
        <dbReference type="EMBL" id="GJT51116.1"/>
    </source>
</evidence>
<dbReference type="PANTHER" id="PTHR42648:SF32">
    <property type="entry name" value="RIBONUCLEASE H-LIKE DOMAIN, GAG-PRE-INTEGRASE DOMAIN PROTEIN-RELATED"/>
    <property type="match status" value="1"/>
</dbReference>
<comment type="caution">
    <text evidence="2">The sequence shown here is derived from an EMBL/GenBank/DDBJ whole genome shotgun (WGS) entry which is preliminary data.</text>
</comment>
<keyword evidence="3" id="KW-1185">Reference proteome</keyword>
<gene>
    <name evidence="2" type="ORF">Tco_0977273</name>
</gene>
<dbReference type="InterPro" id="IPR039537">
    <property type="entry name" value="Retrotran_Ty1/copia-like"/>
</dbReference>
<dbReference type="InterPro" id="IPR057670">
    <property type="entry name" value="SH3_retrovirus"/>
</dbReference>
<evidence type="ECO:0000259" key="1">
    <source>
        <dbReference type="Pfam" id="PF25597"/>
    </source>
</evidence>
<dbReference type="EMBL" id="BQNB010016379">
    <property type="protein sequence ID" value="GJT51116.1"/>
    <property type="molecule type" value="Genomic_DNA"/>
</dbReference>
<reference evidence="2" key="1">
    <citation type="journal article" date="2022" name="Int. J. Mol. Sci.">
        <title>Draft Genome of Tanacetum Coccineum: Genomic Comparison of Closely Related Tanacetum-Family Plants.</title>
        <authorList>
            <person name="Yamashiro T."/>
            <person name="Shiraishi A."/>
            <person name="Nakayama K."/>
            <person name="Satake H."/>
        </authorList>
    </citation>
    <scope>NUCLEOTIDE SEQUENCE</scope>
</reference>
<accession>A0ABQ5EJM9</accession>
<protein>
    <submittedName>
        <fullName evidence="2">Retrovirus-related pol polyprotein from transposon TNT 1-94</fullName>
    </submittedName>
</protein>